<dbReference type="Proteomes" id="UP001432062">
    <property type="component" value="Chromosome"/>
</dbReference>
<sequence length="187" mass="21521">MSSAVIAIVVVVVVVFVVAGLLVAAWPMLRRKRLRKKFGPEYDRTMEEMDSRKATDRELTERERRHAELDIRELSEQEKQRYRTEWAQMQEHFVDAPADAVTAADVLVADIMAERGYPTEGYDQQLADLSVEHAATVGHYRAAHEIAIRRSDTRISTEDMRFAVVQYRELFEDLLGGTPDEKKEVKQ</sequence>
<evidence type="ECO:0008006" key="4">
    <source>
        <dbReference type="Google" id="ProtNLM"/>
    </source>
</evidence>
<keyword evidence="1" id="KW-0812">Transmembrane</keyword>
<evidence type="ECO:0000313" key="3">
    <source>
        <dbReference type="Proteomes" id="UP001432062"/>
    </source>
</evidence>
<accession>A0ABZ1YZS9</accession>
<keyword evidence="3" id="KW-1185">Reference proteome</keyword>
<organism evidence="2 3">
    <name type="scientific">Nocardia vinacea</name>
    <dbReference type="NCBI Taxonomy" id="96468"/>
    <lineage>
        <taxon>Bacteria</taxon>
        <taxon>Bacillati</taxon>
        <taxon>Actinomycetota</taxon>
        <taxon>Actinomycetes</taxon>
        <taxon>Mycobacteriales</taxon>
        <taxon>Nocardiaceae</taxon>
        <taxon>Nocardia</taxon>
    </lineage>
</organism>
<keyword evidence="1" id="KW-1133">Transmembrane helix</keyword>
<name>A0ABZ1YZS9_9NOCA</name>
<gene>
    <name evidence="2" type="ORF">OG563_11795</name>
</gene>
<evidence type="ECO:0000313" key="2">
    <source>
        <dbReference type="EMBL" id="WUV48807.1"/>
    </source>
</evidence>
<keyword evidence="1" id="KW-0472">Membrane</keyword>
<feature type="transmembrane region" description="Helical" evidence="1">
    <location>
        <begin position="6"/>
        <end position="29"/>
    </location>
</feature>
<dbReference type="RefSeq" id="WP_329413222.1">
    <property type="nucleotide sequence ID" value="NZ_CP109441.1"/>
</dbReference>
<dbReference type="EMBL" id="CP109441">
    <property type="protein sequence ID" value="WUV48807.1"/>
    <property type="molecule type" value="Genomic_DNA"/>
</dbReference>
<evidence type="ECO:0000256" key="1">
    <source>
        <dbReference type="SAM" id="Phobius"/>
    </source>
</evidence>
<reference evidence="2" key="1">
    <citation type="submission" date="2022-10" db="EMBL/GenBank/DDBJ databases">
        <title>The complete genomes of actinobacterial strains from the NBC collection.</title>
        <authorList>
            <person name="Joergensen T.S."/>
            <person name="Alvarez Arevalo M."/>
            <person name="Sterndorff E.B."/>
            <person name="Faurdal D."/>
            <person name="Vuksanovic O."/>
            <person name="Mourched A.-S."/>
            <person name="Charusanti P."/>
            <person name="Shaw S."/>
            <person name="Blin K."/>
            <person name="Weber T."/>
        </authorList>
    </citation>
    <scope>NUCLEOTIDE SEQUENCE</scope>
    <source>
        <strain evidence="2">NBC_01482</strain>
    </source>
</reference>
<proteinExistence type="predicted"/>
<protein>
    <recommendedName>
        <fullName evidence="4">Secreted protein</fullName>
    </recommendedName>
</protein>